<dbReference type="AlphaFoldDB" id="A0A4Q0VGZ6"/>
<dbReference type="Gene3D" id="1.10.10.10">
    <property type="entry name" value="Winged helix-like DNA-binding domain superfamily/Winged helix DNA-binding domain"/>
    <property type="match status" value="1"/>
</dbReference>
<dbReference type="PRINTS" id="PR00035">
    <property type="entry name" value="HTHGNTR"/>
</dbReference>
<name>A0A4Q0VGZ6_9LACO</name>
<dbReference type="InterPro" id="IPR000524">
    <property type="entry name" value="Tscrpt_reg_HTH_GntR"/>
</dbReference>
<evidence type="ECO:0000256" key="1">
    <source>
        <dbReference type="ARBA" id="ARBA00023015"/>
    </source>
</evidence>
<keyword evidence="1" id="KW-0805">Transcription regulation</keyword>
<evidence type="ECO:0000256" key="3">
    <source>
        <dbReference type="ARBA" id="ARBA00023163"/>
    </source>
</evidence>
<dbReference type="EMBL" id="QXIL01000013">
    <property type="protein sequence ID" value="RXI78319.1"/>
    <property type="molecule type" value="Genomic_DNA"/>
</dbReference>
<proteinExistence type="predicted"/>
<dbReference type="GO" id="GO:0003677">
    <property type="term" value="F:DNA binding"/>
    <property type="evidence" value="ECO:0007669"/>
    <property type="project" value="UniProtKB-KW"/>
</dbReference>
<sequence>MTELVYRRVMRDLKKRILNGEFTTKKLPDERSLSATYQVSRSTMKRAMEILVDQGIIFKKRGAGTFINPLYLKDRSAFRYEGKNLGITDSFQANGKPTKSRLLDYRVIPATAELQQELFLTESDFVYEIKRLRLVADKPVIIETGYIPIKILPTLTPAVAQSSIFSYVQDVQGQTVNRAFLSIHVQPSTAEDQDLLHLKPIEPVGVMSGIFFLDDGTPFEVSTMRLHYRDLKYGTFVNLNED</sequence>
<dbReference type="Proteomes" id="UP000290602">
    <property type="component" value="Unassembled WGS sequence"/>
</dbReference>
<dbReference type="OrthoDB" id="2141316at2"/>
<dbReference type="GO" id="GO:0045892">
    <property type="term" value="P:negative regulation of DNA-templated transcription"/>
    <property type="evidence" value="ECO:0007669"/>
    <property type="project" value="TreeGrafter"/>
</dbReference>
<keyword evidence="3" id="KW-0804">Transcription</keyword>
<dbReference type="Gene3D" id="3.40.1410.10">
    <property type="entry name" value="Chorismate lyase-like"/>
    <property type="match status" value="1"/>
</dbReference>
<dbReference type="GO" id="GO:0003700">
    <property type="term" value="F:DNA-binding transcription factor activity"/>
    <property type="evidence" value="ECO:0007669"/>
    <property type="project" value="InterPro"/>
</dbReference>
<evidence type="ECO:0000313" key="5">
    <source>
        <dbReference type="Proteomes" id="UP000290602"/>
    </source>
</evidence>
<dbReference type="InterPro" id="IPR050679">
    <property type="entry name" value="Bact_HTH_transcr_reg"/>
</dbReference>
<evidence type="ECO:0000313" key="4">
    <source>
        <dbReference type="EMBL" id="RXI78319.1"/>
    </source>
</evidence>
<keyword evidence="2" id="KW-0238">DNA-binding</keyword>
<dbReference type="InterPro" id="IPR036388">
    <property type="entry name" value="WH-like_DNA-bd_sf"/>
</dbReference>
<dbReference type="SUPFAM" id="SSF64288">
    <property type="entry name" value="Chorismate lyase-like"/>
    <property type="match status" value="1"/>
</dbReference>
<reference evidence="4 5" key="1">
    <citation type="submission" date="2018-08" db="EMBL/GenBank/DDBJ databases">
        <title>Lactobacillus suantsai sp. nov., isolated from traditional fermented suan-tsai in Taiwan.</title>
        <authorList>
            <person name="Huang C.-H."/>
        </authorList>
    </citation>
    <scope>NUCLEOTIDE SEQUENCE [LARGE SCALE GENOMIC DNA]</scope>
    <source>
        <strain evidence="4 5">BCRC 12945</strain>
    </source>
</reference>
<dbReference type="CDD" id="cd07377">
    <property type="entry name" value="WHTH_GntR"/>
    <property type="match status" value="1"/>
</dbReference>
<dbReference type="Pfam" id="PF07702">
    <property type="entry name" value="UTRA"/>
    <property type="match status" value="1"/>
</dbReference>
<dbReference type="PANTHER" id="PTHR44846">
    <property type="entry name" value="MANNOSYL-D-GLYCERATE TRANSPORT/METABOLISM SYSTEM REPRESSOR MNGR-RELATED"/>
    <property type="match status" value="1"/>
</dbReference>
<dbReference type="Pfam" id="PF00392">
    <property type="entry name" value="GntR"/>
    <property type="match status" value="1"/>
</dbReference>
<evidence type="ECO:0000256" key="2">
    <source>
        <dbReference type="ARBA" id="ARBA00023125"/>
    </source>
</evidence>
<keyword evidence="5" id="KW-1185">Reference proteome</keyword>
<dbReference type="PANTHER" id="PTHR44846:SF5">
    <property type="entry name" value="HTH-TYPE TRANSCRIPTIONAL REGULATOR GMUR"/>
    <property type="match status" value="1"/>
</dbReference>
<dbReference type="InterPro" id="IPR036390">
    <property type="entry name" value="WH_DNA-bd_sf"/>
</dbReference>
<dbReference type="SMART" id="SM00866">
    <property type="entry name" value="UTRA"/>
    <property type="match status" value="1"/>
</dbReference>
<dbReference type="InterPro" id="IPR011663">
    <property type="entry name" value="UTRA"/>
</dbReference>
<dbReference type="SMART" id="SM00345">
    <property type="entry name" value="HTH_GNTR"/>
    <property type="match status" value="1"/>
</dbReference>
<dbReference type="RefSeq" id="WP_129032749.1">
    <property type="nucleotide sequence ID" value="NZ_CP059603.1"/>
</dbReference>
<organism evidence="4 5">
    <name type="scientific">Levilactobacillus suantsaii</name>
    <dbReference type="NCBI Taxonomy" id="2292255"/>
    <lineage>
        <taxon>Bacteria</taxon>
        <taxon>Bacillati</taxon>
        <taxon>Bacillota</taxon>
        <taxon>Bacilli</taxon>
        <taxon>Lactobacillales</taxon>
        <taxon>Lactobacillaceae</taxon>
        <taxon>Levilactobacillus</taxon>
    </lineage>
</organism>
<dbReference type="InterPro" id="IPR028978">
    <property type="entry name" value="Chorismate_lyase_/UTRA_dom_sf"/>
</dbReference>
<dbReference type="PROSITE" id="PS50949">
    <property type="entry name" value="HTH_GNTR"/>
    <property type="match status" value="1"/>
</dbReference>
<accession>A0A4Q0VGZ6</accession>
<dbReference type="SUPFAM" id="SSF46785">
    <property type="entry name" value="Winged helix' DNA-binding domain"/>
    <property type="match status" value="1"/>
</dbReference>
<gene>
    <name evidence="4" type="ORF">DXH47_07570</name>
</gene>
<comment type="caution">
    <text evidence="4">The sequence shown here is derived from an EMBL/GenBank/DDBJ whole genome shotgun (WGS) entry which is preliminary data.</text>
</comment>
<protein>
    <submittedName>
        <fullName evidence="4">GntR family transcriptional regulator</fullName>
    </submittedName>
</protein>